<proteinExistence type="predicted"/>
<keyword evidence="4" id="KW-1185">Reference proteome</keyword>
<comment type="caution">
    <text evidence="3">The sequence shown here is derived from an EMBL/GenBank/DDBJ whole genome shotgun (WGS) entry which is preliminary data.</text>
</comment>
<reference evidence="3" key="2">
    <citation type="submission" date="2023-05" db="EMBL/GenBank/DDBJ databases">
        <authorList>
            <person name="Fouks B."/>
        </authorList>
    </citation>
    <scope>NUCLEOTIDE SEQUENCE</scope>
    <source>
        <strain evidence="3">Stay&amp;Tobe</strain>
        <tissue evidence="3">Testes</tissue>
    </source>
</reference>
<evidence type="ECO:0000256" key="2">
    <source>
        <dbReference type="ARBA" id="ARBA00022840"/>
    </source>
</evidence>
<dbReference type="PANTHER" id="PTHR48103">
    <property type="entry name" value="MIDASIN-RELATED"/>
    <property type="match status" value="1"/>
</dbReference>
<evidence type="ECO:0000313" key="4">
    <source>
        <dbReference type="Proteomes" id="UP001233999"/>
    </source>
</evidence>
<feature type="non-terminal residue" evidence="3">
    <location>
        <position position="445"/>
    </location>
</feature>
<dbReference type="AlphaFoldDB" id="A0AAD8E6W3"/>
<gene>
    <name evidence="3" type="ORF">L9F63_024836</name>
</gene>
<reference evidence="3" key="1">
    <citation type="journal article" date="2023" name="IScience">
        <title>Live-bearing cockroach genome reveals convergent evolutionary mechanisms linked to viviparity in insects and beyond.</title>
        <authorList>
            <person name="Fouks B."/>
            <person name="Harrison M.C."/>
            <person name="Mikhailova A.A."/>
            <person name="Marchal E."/>
            <person name="English S."/>
            <person name="Carruthers M."/>
            <person name="Jennings E.C."/>
            <person name="Chiamaka E.L."/>
            <person name="Frigard R.A."/>
            <person name="Pippel M."/>
            <person name="Attardo G.M."/>
            <person name="Benoit J.B."/>
            <person name="Bornberg-Bauer E."/>
            <person name="Tobe S.S."/>
        </authorList>
    </citation>
    <scope>NUCLEOTIDE SEQUENCE</scope>
    <source>
        <strain evidence="3">Stay&amp;Tobe</strain>
    </source>
</reference>
<organism evidence="3 4">
    <name type="scientific">Diploptera punctata</name>
    <name type="common">Pacific beetle cockroach</name>
    <dbReference type="NCBI Taxonomy" id="6984"/>
    <lineage>
        <taxon>Eukaryota</taxon>
        <taxon>Metazoa</taxon>
        <taxon>Ecdysozoa</taxon>
        <taxon>Arthropoda</taxon>
        <taxon>Hexapoda</taxon>
        <taxon>Insecta</taxon>
        <taxon>Pterygota</taxon>
        <taxon>Neoptera</taxon>
        <taxon>Polyneoptera</taxon>
        <taxon>Dictyoptera</taxon>
        <taxon>Blattodea</taxon>
        <taxon>Blaberoidea</taxon>
        <taxon>Blaberidae</taxon>
        <taxon>Diplopterinae</taxon>
        <taxon>Diploptera</taxon>
    </lineage>
</organism>
<keyword evidence="2" id="KW-0067">ATP-binding</keyword>
<sequence>RSLTLDCPVMTNLVTSYVMQNSICDVGATLSSHEEQQLLLEVLKQLLWRNMMFLSSPLLNYTLNDAYSAQIYFKIFIQSLQTVVSNFTTTMPNETLDVQIEAIIQGIAVFSFNRGRLSEEAAHDRKQFSDILMILVEAVTRLEKTLTNFTKDTSRFCENDTSDKQILVSTGEIWALMGLLQVMLFGNLGLTDPVEKQKLKLEYIIEEEKDTESMLYAQDLQSCVRSRSLNESDYNIHPYIIVLQGKLDHLRTRRKGFKKCVTARHGPYSYAHIAQHTLHYCRSLSSPEVVMNLYKKIQNILEKVTVLPCDEEEKLALISRAEEILREVDLWESSQQSFCDSFDKAYNMWYPDIVIPLMSAAAQLRSGIHKLATVLQKRVMQVKVAPKEVDVNKLLYNLVSFPSLGPSQESVVSLVNTCTSMDMLSIVRNSLGADCSSEQIKQEMY</sequence>
<protein>
    <submittedName>
        <fullName evidence="3">Uncharacterized protein</fullName>
    </submittedName>
</protein>
<feature type="non-terminal residue" evidence="3">
    <location>
        <position position="1"/>
    </location>
</feature>
<dbReference type="GO" id="GO:0030687">
    <property type="term" value="C:preribosome, large subunit precursor"/>
    <property type="evidence" value="ECO:0007669"/>
    <property type="project" value="TreeGrafter"/>
</dbReference>
<keyword evidence="1" id="KW-0547">Nucleotide-binding</keyword>
<accession>A0AAD8E6W3</accession>
<dbReference type="EMBL" id="JASPKZ010008728">
    <property type="protein sequence ID" value="KAJ9579056.1"/>
    <property type="molecule type" value="Genomic_DNA"/>
</dbReference>
<dbReference type="GO" id="GO:0000055">
    <property type="term" value="P:ribosomal large subunit export from nucleus"/>
    <property type="evidence" value="ECO:0007669"/>
    <property type="project" value="TreeGrafter"/>
</dbReference>
<evidence type="ECO:0000313" key="3">
    <source>
        <dbReference type="EMBL" id="KAJ9579056.1"/>
    </source>
</evidence>
<evidence type="ECO:0000256" key="1">
    <source>
        <dbReference type="ARBA" id="ARBA00022741"/>
    </source>
</evidence>
<dbReference type="GO" id="GO:0005524">
    <property type="term" value="F:ATP binding"/>
    <property type="evidence" value="ECO:0007669"/>
    <property type="project" value="UniProtKB-KW"/>
</dbReference>
<dbReference type="GO" id="GO:0000027">
    <property type="term" value="P:ribosomal large subunit assembly"/>
    <property type="evidence" value="ECO:0007669"/>
    <property type="project" value="TreeGrafter"/>
</dbReference>
<dbReference type="GO" id="GO:0005634">
    <property type="term" value="C:nucleus"/>
    <property type="evidence" value="ECO:0007669"/>
    <property type="project" value="TreeGrafter"/>
</dbReference>
<name>A0AAD8E6W3_DIPPU</name>
<dbReference type="Proteomes" id="UP001233999">
    <property type="component" value="Unassembled WGS sequence"/>
</dbReference>
<dbReference type="PANTHER" id="PTHR48103:SF2">
    <property type="entry name" value="MIDASIN"/>
    <property type="match status" value="1"/>
</dbReference>